<evidence type="ECO:0000256" key="1">
    <source>
        <dbReference type="ARBA" id="ARBA00004141"/>
    </source>
</evidence>
<dbReference type="GO" id="GO:0016020">
    <property type="term" value="C:membrane"/>
    <property type="evidence" value="ECO:0007669"/>
    <property type="project" value="UniProtKB-SubCell"/>
</dbReference>
<evidence type="ECO:0000256" key="5">
    <source>
        <dbReference type="PIRSR" id="PIRSR604254-1"/>
    </source>
</evidence>
<evidence type="ECO:0000313" key="7">
    <source>
        <dbReference type="EMBL" id="CAM11455.1"/>
    </source>
</evidence>
<dbReference type="PANTHER" id="PTHR20855">
    <property type="entry name" value="ADIPOR/PROGESTIN RECEPTOR-RELATED"/>
    <property type="match status" value="1"/>
</dbReference>
<feature type="binding site" evidence="5">
    <location>
        <position position="72"/>
    </location>
    <ligand>
        <name>Zn(2+)</name>
        <dbReference type="ChEBI" id="CHEBI:29105"/>
    </ligand>
</feature>
<feature type="binding site" evidence="5">
    <location>
        <position position="207"/>
    </location>
    <ligand>
        <name>Zn(2+)</name>
        <dbReference type="ChEBI" id="CHEBI:29105"/>
    </ligand>
</feature>
<keyword evidence="4 6" id="KW-0472">Membrane</keyword>
<keyword evidence="5" id="KW-0862">Zinc</keyword>
<comment type="subcellular location">
    <subcellularLocation>
        <location evidence="1">Membrane</location>
        <topology evidence="1">Multi-pass membrane protein</topology>
    </subcellularLocation>
</comment>
<name>B1V923_PHYAS</name>
<feature type="binding site" evidence="5">
    <location>
        <position position="211"/>
    </location>
    <ligand>
        <name>Zn(2+)</name>
        <dbReference type="ChEBI" id="CHEBI:29105"/>
    </ligand>
</feature>
<organism evidence="7 8">
    <name type="scientific">Phytoplasma australiense</name>
    <dbReference type="NCBI Taxonomy" id="59748"/>
    <lineage>
        <taxon>Bacteria</taxon>
        <taxon>Bacillati</taxon>
        <taxon>Mycoplasmatota</taxon>
        <taxon>Mollicutes</taxon>
        <taxon>Acholeplasmatales</taxon>
        <taxon>Acholeplasmataceae</taxon>
        <taxon>Candidatus Phytoplasma</taxon>
        <taxon>16SrXII (Stolbur group)</taxon>
    </lineage>
</organism>
<keyword evidence="3 6" id="KW-1133">Transmembrane helix</keyword>
<feature type="transmembrane region" description="Helical" evidence="6">
    <location>
        <begin position="89"/>
        <end position="106"/>
    </location>
</feature>
<dbReference type="Pfam" id="PF03006">
    <property type="entry name" value="HlyIII"/>
    <property type="match status" value="1"/>
</dbReference>
<accession>B1V923</accession>
<sequence length="234" mass="27076">MIMKWPTKKTGRQTYGEEIANAISHGLMVFFGIFILVFFIIQTNKKSPSDVPIVLIFSISVILLYLASTLNHSLSFTKAHKFFQKSDHISIYVLIWGTFAPILLLLKGLQGPSLVSEIIPYLTKGRLIFVCQCLLVLLGIVGKIFWFEKWEHLHLTLFLLFGWSGLLFVKELFQPGNELFFLFIFLGGCFYSVGVYFFVKDYKKYFHFIWHLFVILGTTFHALGIFYMLNSLNK</sequence>
<evidence type="ECO:0000256" key="6">
    <source>
        <dbReference type="SAM" id="Phobius"/>
    </source>
</evidence>
<dbReference type="KEGG" id="pal:PA0120"/>
<feature type="transmembrane region" description="Helical" evidence="6">
    <location>
        <begin position="53"/>
        <end position="69"/>
    </location>
</feature>
<dbReference type="EMBL" id="AM422018">
    <property type="protein sequence ID" value="CAM11455.1"/>
    <property type="molecule type" value="Genomic_DNA"/>
</dbReference>
<proteinExistence type="predicted"/>
<dbReference type="Proteomes" id="UP000008323">
    <property type="component" value="Chromosome"/>
</dbReference>
<keyword evidence="5" id="KW-0479">Metal-binding</keyword>
<dbReference type="GO" id="GO:0046872">
    <property type="term" value="F:metal ion binding"/>
    <property type="evidence" value="ECO:0007669"/>
    <property type="project" value="UniProtKB-KW"/>
</dbReference>
<evidence type="ECO:0000256" key="3">
    <source>
        <dbReference type="ARBA" id="ARBA00022989"/>
    </source>
</evidence>
<feature type="transmembrane region" description="Helical" evidence="6">
    <location>
        <begin position="20"/>
        <end position="41"/>
    </location>
</feature>
<dbReference type="STRING" id="59748.PA0120"/>
<dbReference type="AlphaFoldDB" id="B1V923"/>
<keyword evidence="2 6" id="KW-0812">Transmembrane</keyword>
<feature type="transmembrane region" description="Helical" evidence="6">
    <location>
        <begin position="127"/>
        <end position="147"/>
    </location>
</feature>
<protein>
    <submittedName>
        <fullName evidence="7">Hemolysin III related protein</fullName>
    </submittedName>
</protein>
<dbReference type="PANTHER" id="PTHR20855:SF3">
    <property type="entry name" value="LD03007P"/>
    <property type="match status" value="1"/>
</dbReference>
<evidence type="ECO:0000256" key="4">
    <source>
        <dbReference type="ARBA" id="ARBA00023136"/>
    </source>
</evidence>
<feature type="transmembrane region" description="Helical" evidence="6">
    <location>
        <begin position="180"/>
        <end position="199"/>
    </location>
</feature>
<dbReference type="eggNOG" id="COG1272">
    <property type="taxonomic scope" value="Bacteria"/>
</dbReference>
<reference evidence="7 8" key="1">
    <citation type="journal article" date="2008" name="J. Bacteriol.">
        <title>Comparative genome analysis of 'Candidatus Phytoplasma australiense' (subgroup tuf-Australia I; rp-A) and 'Ca. Phytoplasma asteris' strains OY-M and AY-WB.</title>
        <authorList>
            <person name="Tran-Nguyen L.T."/>
            <person name="Kube M."/>
            <person name="Schneider B."/>
            <person name="Reinhardt R."/>
            <person name="Gibb K.S."/>
        </authorList>
    </citation>
    <scope>NUCLEOTIDE SEQUENCE [LARGE SCALE GENOMIC DNA]</scope>
</reference>
<evidence type="ECO:0000313" key="8">
    <source>
        <dbReference type="Proteomes" id="UP000008323"/>
    </source>
</evidence>
<dbReference type="InterPro" id="IPR004254">
    <property type="entry name" value="AdipoR/HlyIII-related"/>
</dbReference>
<gene>
    <name evidence="7" type="ordered locus">PA0120</name>
</gene>
<evidence type="ECO:0000256" key="2">
    <source>
        <dbReference type="ARBA" id="ARBA00022692"/>
    </source>
</evidence>
<feature type="transmembrane region" description="Helical" evidence="6">
    <location>
        <begin position="205"/>
        <end position="229"/>
    </location>
</feature>
<feature type="transmembrane region" description="Helical" evidence="6">
    <location>
        <begin position="153"/>
        <end position="173"/>
    </location>
</feature>